<gene>
    <name evidence="1" type="ORF">OTI717_LOCUS43566</name>
</gene>
<dbReference type="AlphaFoldDB" id="A0A820L6P2"/>
<dbReference type="EMBL" id="CAJOAX010063810">
    <property type="protein sequence ID" value="CAF4351395.1"/>
    <property type="molecule type" value="Genomic_DNA"/>
</dbReference>
<evidence type="ECO:0000313" key="2">
    <source>
        <dbReference type="Proteomes" id="UP000663823"/>
    </source>
</evidence>
<proteinExistence type="predicted"/>
<feature type="non-terminal residue" evidence="1">
    <location>
        <position position="109"/>
    </location>
</feature>
<protein>
    <recommendedName>
        <fullName evidence="3">DUF38 domain-containing protein</fullName>
    </recommendedName>
</protein>
<accession>A0A820L6P2</accession>
<name>A0A820L6P2_9BILA</name>
<sequence>MPVLNRLEIKAHTELLDANAWKMLLETSLPLLTHFTLRTTTFRLEEVDLQNVLASFQSSYWISKKNFNIILTKHEYSDFNGFGIDKMKYNVRYEFDWPVIQCWIAPDRT</sequence>
<dbReference type="Proteomes" id="UP000663823">
    <property type="component" value="Unassembled WGS sequence"/>
</dbReference>
<reference evidence="1" key="1">
    <citation type="submission" date="2021-02" db="EMBL/GenBank/DDBJ databases">
        <authorList>
            <person name="Nowell W R."/>
        </authorList>
    </citation>
    <scope>NUCLEOTIDE SEQUENCE</scope>
</reference>
<comment type="caution">
    <text evidence="1">The sequence shown here is derived from an EMBL/GenBank/DDBJ whole genome shotgun (WGS) entry which is preliminary data.</text>
</comment>
<evidence type="ECO:0000313" key="1">
    <source>
        <dbReference type="EMBL" id="CAF4351395.1"/>
    </source>
</evidence>
<evidence type="ECO:0008006" key="3">
    <source>
        <dbReference type="Google" id="ProtNLM"/>
    </source>
</evidence>
<organism evidence="1 2">
    <name type="scientific">Rotaria sordida</name>
    <dbReference type="NCBI Taxonomy" id="392033"/>
    <lineage>
        <taxon>Eukaryota</taxon>
        <taxon>Metazoa</taxon>
        <taxon>Spiralia</taxon>
        <taxon>Gnathifera</taxon>
        <taxon>Rotifera</taxon>
        <taxon>Eurotatoria</taxon>
        <taxon>Bdelloidea</taxon>
        <taxon>Philodinida</taxon>
        <taxon>Philodinidae</taxon>
        <taxon>Rotaria</taxon>
    </lineage>
</organism>